<name>A0ABW9M8V1_9FIRM</name>
<dbReference type="Gene3D" id="2.20.25.110">
    <property type="entry name" value="S-adenosyl-L-methionine-dependent methyltransferases"/>
    <property type="match status" value="1"/>
</dbReference>
<dbReference type="InterPro" id="IPR041698">
    <property type="entry name" value="Methyltransf_25"/>
</dbReference>
<evidence type="ECO:0000313" key="5">
    <source>
        <dbReference type="Proteomes" id="UP001637996"/>
    </source>
</evidence>
<dbReference type="EMBL" id="JBGMEI010000002">
    <property type="protein sequence ID" value="MFO3665001.1"/>
    <property type="molecule type" value="Genomic_DNA"/>
</dbReference>
<keyword evidence="5" id="KW-1185">Reference proteome</keyword>
<keyword evidence="1 4" id="KW-0489">Methyltransferase</keyword>
<dbReference type="Pfam" id="PF13649">
    <property type="entry name" value="Methyltransf_25"/>
    <property type="match status" value="1"/>
</dbReference>
<proteinExistence type="predicted"/>
<dbReference type="PANTHER" id="PTHR43861:SF1">
    <property type="entry name" value="TRANS-ACONITATE 2-METHYLTRANSFERASE"/>
    <property type="match status" value="1"/>
</dbReference>
<protein>
    <submittedName>
        <fullName evidence="4">Class I SAM-dependent methyltransferase</fullName>
    </submittedName>
</protein>
<dbReference type="GO" id="GO:0032259">
    <property type="term" value="P:methylation"/>
    <property type="evidence" value="ECO:0007669"/>
    <property type="project" value="UniProtKB-KW"/>
</dbReference>
<accession>A0ABW9M8V1</accession>
<reference evidence="4 5" key="1">
    <citation type="journal article" date="2025" name="Anaerobe">
        <title>Description of Anaerococcus kampingiae sp. nov., Anaerococcus groningensis sp. nov., Anaerococcus martiniensis sp. nov., and Anaerococcus cruorum sp. nov., isolated from human clinical specimens.</title>
        <authorList>
            <person name="Boiten K.E."/>
            <person name="Meijer J."/>
            <person name="van Wezel E.M."/>
            <person name="Veloo A.C.M."/>
        </authorList>
    </citation>
    <scope>NUCLEOTIDE SEQUENCE [LARGE SCALE GENOMIC DNA]</scope>
    <source>
        <strain evidence="4 5">ENR0831</strain>
    </source>
</reference>
<dbReference type="PANTHER" id="PTHR43861">
    <property type="entry name" value="TRANS-ACONITATE 2-METHYLTRANSFERASE-RELATED"/>
    <property type="match status" value="1"/>
</dbReference>
<evidence type="ECO:0000256" key="2">
    <source>
        <dbReference type="ARBA" id="ARBA00022679"/>
    </source>
</evidence>
<organism evidence="4 5">
    <name type="scientific">Anaerococcus martiniensis</name>
    <dbReference type="NCBI Taxonomy" id="3115615"/>
    <lineage>
        <taxon>Bacteria</taxon>
        <taxon>Bacillati</taxon>
        <taxon>Bacillota</taxon>
        <taxon>Tissierellia</taxon>
        <taxon>Tissierellales</taxon>
        <taxon>Peptoniphilaceae</taxon>
        <taxon>Anaerococcus</taxon>
    </lineage>
</organism>
<dbReference type="Gene3D" id="3.40.50.150">
    <property type="entry name" value="Vaccinia Virus protein VP39"/>
    <property type="match status" value="1"/>
</dbReference>
<keyword evidence="2" id="KW-0808">Transferase</keyword>
<evidence type="ECO:0000256" key="1">
    <source>
        <dbReference type="ARBA" id="ARBA00022603"/>
    </source>
</evidence>
<evidence type="ECO:0000259" key="3">
    <source>
        <dbReference type="Pfam" id="PF13649"/>
    </source>
</evidence>
<dbReference type="RefSeq" id="WP_410030734.1">
    <property type="nucleotide sequence ID" value="NZ_JBGMEI010000002.1"/>
</dbReference>
<dbReference type="InterPro" id="IPR029063">
    <property type="entry name" value="SAM-dependent_MTases_sf"/>
</dbReference>
<evidence type="ECO:0000313" key="4">
    <source>
        <dbReference type="EMBL" id="MFO3665001.1"/>
    </source>
</evidence>
<dbReference type="SUPFAM" id="SSF53335">
    <property type="entry name" value="S-adenosyl-L-methionine-dependent methyltransferases"/>
    <property type="match status" value="1"/>
</dbReference>
<dbReference type="GO" id="GO:0008168">
    <property type="term" value="F:methyltransferase activity"/>
    <property type="evidence" value="ECO:0007669"/>
    <property type="project" value="UniProtKB-KW"/>
</dbReference>
<dbReference type="Proteomes" id="UP001637996">
    <property type="component" value="Unassembled WGS sequence"/>
</dbReference>
<dbReference type="CDD" id="cd02440">
    <property type="entry name" value="AdoMet_MTases"/>
    <property type="match status" value="1"/>
</dbReference>
<feature type="domain" description="Methyltransferase" evidence="3">
    <location>
        <begin position="40"/>
        <end position="132"/>
    </location>
</feature>
<gene>
    <name evidence="4" type="ORF">ACCQ41_01845</name>
</gene>
<comment type="caution">
    <text evidence="4">The sequence shown here is derived from an EMBL/GenBank/DDBJ whole genome shotgun (WGS) entry which is preliminary data.</text>
</comment>
<sequence>MYEDFSYIYDKLSFDIDYEGYAKNILNLVDKYNIKKENMLELAAGSGMLTQYFFDEFKNIDALDISPDMLNVFAEKYDNDNVNLIYYDMVEFENPDKYDLIVILLDSINYVTDPKELQKLFDNCYKNLKDNGLLVFDINSEYKMKEVFGSNCYVYEYEDIFYTWDNFYEDDLIDMHLNFFVENKDGSYDRIYEYQLERVYTVDQVSQKVKEAGFHDIKTYDEDDFGPVKADSLRILFSAVKEK</sequence>